<keyword evidence="2" id="KW-0238">DNA-binding</keyword>
<evidence type="ECO:0000259" key="4">
    <source>
        <dbReference type="PROSITE" id="PS01124"/>
    </source>
</evidence>
<dbReference type="SUPFAM" id="SSF46689">
    <property type="entry name" value="Homeodomain-like"/>
    <property type="match status" value="2"/>
</dbReference>
<dbReference type="KEGG" id="kan:IMCC3317_46340"/>
<dbReference type="GO" id="GO:0003700">
    <property type="term" value="F:DNA-binding transcription factor activity"/>
    <property type="evidence" value="ECO:0007669"/>
    <property type="project" value="InterPro"/>
</dbReference>
<dbReference type="OrthoDB" id="1410704at2"/>
<evidence type="ECO:0000256" key="1">
    <source>
        <dbReference type="ARBA" id="ARBA00023015"/>
    </source>
</evidence>
<proteinExistence type="predicted"/>
<dbReference type="AlphaFoldDB" id="A0A7L4ZRZ9"/>
<feature type="domain" description="HTH araC/xylS-type" evidence="4">
    <location>
        <begin position="187"/>
        <end position="285"/>
    </location>
</feature>
<reference evidence="5 6" key="1">
    <citation type="journal article" date="2013" name="Int. J. Syst. Evol. Microbiol.">
        <title>Kordia antarctica sp. nov., isolated from Antarctic seawater.</title>
        <authorList>
            <person name="Baek K."/>
            <person name="Choi A."/>
            <person name="Kang I."/>
            <person name="Lee K."/>
            <person name="Cho J.C."/>
        </authorList>
    </citation>
    <scope>NUCLEOTIDE SEQUENCE [LARGE SCALE GENOMIC DNA]</scope>
    <source>
        <strain evidence="5 6">IMCC3317</strain>
    </source>
</reference>
<keyword evidence="3" id="KW-0804">Transcription</keyword>
<dbReference type="RefSeq" id="WP_160131720.1">
    <property type="nucleotide sequence ID" value="NZ_CP019288.1"/>
</dbReference>
<dbReference type="PANTHER" id="PTHR43280">
    <property type="entry name" value="ARAC-FAMILY TRANSCRIPTIONAL REGULATOR"/>
    <property type="match status" value="1"/>
</dbReference>
<dbReference type="InterPro" id="IPR018060">
    <property type="entry name" value="HTH_AraC"/>
</dbReference>
<organism evidence="5 6">
    <name type="scientific">Kordia antarctica</name>
    <dbReference type="NCBI Taxonomy" id="1218801"/>
    <lineage>
        <taxon>Bacteria</taxon>
        <taxon>Pseudomonadati</taxon>
        <taxon>Bacteroidota</taxon>
        <taxon>Flavobacteriia</taxon>
        <taxon>Flavobacteriales</taxon>
        <taxon>Flavobacteriaceae</taxon>
        <taxon>Kordia</taxon>
    </lineage>
</organism>
<dbReference type="PROSITE" id="PS01124">
    <property type="entry name" value="HTH_ARAC_FAMILY_2"/>
    <property type="match status" value="1"/>
</dbReference>
<evidence type="ECO:0000313" key="6">
    <source>
        <dbReference type="Proteomes" id="UP000464657"/>
    </source>
</evidence>
<dbReference type="InterPro" id="IPR011051">
    <property type="entry name" value="RmlC_Cupin_sf"/>
</dbReference>
<dbReference type="Pfam" id="PF12833">
    <property type="entry name" value="HTH_18"/>
    <property type="match status" value="1"/>
</dbReference>
<dbReference type="EMBL" id="CP019288">
    <property type="protein sequence ID" value="QHI39229.1"/>
    <property type="molecule type" value="Genomic_DNA"/>
</dbReference>
<dbReference type="InterPro" id="IPR009057">
    <property type="entry name" value="Homeodomain-like_sf"/>
</dbReference>
<keyword evidence="6" id="KW-1185">Reference proteome</keyword>
<dbReference type="Gene3D" id="1.10.10.60">
    <property type="entry name" value="Homeodomain-like"/>
    <property type="match status" value="2"/>
</dbReference>
<dbReference type="SUPFAM" id="SSF51182">
    <property type="entry name" value="RmlC-like cupins"/>
    <property type="match status" value="1"/>
</dbReference>
<evidence type="ECO:0000256" key="2">
    <source>
        <dbReference type="ARBA" id="ARBA00023125"/>
    </source>
</evidence>
<accession>A0A7L4ZRZ9</accession>
<protein>
    <submittedName>
        <fullName evidence="5">HTH-type transcriptional activator Btr</fullName>
    </submittedName>
</protein>
<evidence type="ECO:0000313" key="5">
    <source>
        <dbReference type="EMBL" id="QHI39229.1"/>
    </source>
</evidence>
<dbReference type="GO" id="GO:0043565">
    <property type="term" value="F:sequence-specific DNA binding"/>
    <property type="evidence" value="ECO:0007669"/>
    <property type="project" value="InterPro"/>
</dbReference>
<name>A0A7L4ZRZ9_9FLAO</name>
<dbReference type="Proteomes" id="UP000464657">
    <property type="component" value="Chromosome"/>
</dbReference>
<dbReference type="Gene3D" id="2.60.120.10">
    <property type="entry name" value="Jelly Rolls"/>
    <property type="match status" value="1"/>
</dbReference>
<dbReference type="PANTHER" id="PTHR43280:SF27">
    <property type="entry name" value="TRANSCRIPTIONAL REGULATOR MTLR"/>
    <property type="match status" value="1"/>
</dbReference>
<dbReference type="SMART" id="SM00342">
    <property type="entry name" value="HTH_ARAC"/>
    <property type="match status" value="1"/>
</dbReference>
<keyword evidence="1" id="KW-0805">Transcription regulation</keyword>
<dbReference type="InterPro" id="IPR018062">
    <property type="entry name" value="HTH_AraC-typ_CS"/>
</dbReference>
<sequence length="286" mass="33008">MKLVIKNNDTLQNKRLSITTKEKPCLDSEWHYHAEYELIYISESFGIRFVGDDVSQFTPEDLVLVGPYLPHLWRNDVSYYNQTEDEISVKTIVTKFTRDFIGENTFNNPEFSGIDKLLKESNYGISFGSALSKNLHDDLMVLSTLSKAEQSIELLNILFKLSQTTDKKILSSSDMRQYTTENSERIDQVLKYISDNYISNISLTDVSEVACMTTNSFCRFFKKMTNKSFTQFLNEVRIRNASRLLVQRQASVSSVCYAVGYNSITNFNKQFKYIMGATPKDYRESL</sequence>
<evidence type="ECO:0000256" key="3">
    <source>
        <dbReference type="ARBA" id="ARBA00023163"/>
    </source>
</evidence>
<dbReference type="PROSITE" id="PS00041">
    <property type="entry name" value="HTH_ARAC_FAMILY_1"/>
    <property type="match status" value="1"/>
</dbReference>
<dbReference type="InterPro" id="IPR014710">
    <property type="entry name" value="RmlC-like_jellyroll"/>
</dbReference>
<gene>
    <name evidence="5" type="primary">btr_2</name>
    <name evidence="5" type="ORF">IMCC3317_46340</name>
</gene>